<protein>
    <submittedName>
        <fullName evidence="1">Uncharacterized protein</fullName>
    </submittedName>
</protein>
<accession>A0A7Z1AZ26</accession>
<name>A0A7Z1AZ26_9PSEU</name>
<comment type="caution">
    <text evidence="1">The sequence shown here is derived from an EMBL/GenBank/DDBJ whole genome shotgun (WGS) entry which is preliminary data.</text>
</comment>
<organism evidence="1 2">
    <name type="scientific">Actinophytocola xinjiangensis</name>
    <dbReference type="NCBI Taxonomy" id="485602"/>
    <lineage>
        <taxon>Bacteria</taxon>
        <taxon>Bacillati</taxon>
        <taxon>Actinomycetota</taxon>
        <taxon>Actinomycetes</taxon>
        <taxon>Pseudonocardiales</taxon>
        <taxon>Pseudonocardiaceae</taxon>
    </lineage>
</organism>
<keyword evidence="2" id="KW-1185">Reference proteome</keyword>
<dbReference type="OrthoDB" id="281604at2"/>
<gene>
    <name evidence="1" type="ORF">BLA60_16545</name>
</gene>
<dbReference type="EMBL" id="MSIF01000007">
    <property type="protein sequence ID" value="OLF10069.1"/>
    <property type="molecule type" value="Genomic_DNA"/>
</dbReference>
<evidence type="ECO:0000313" key="1">
    <source>
        <dbReference type="EMBL" id="OLF10069.1"/>
    </source>
</evidence>
<reference evidence="1 2" key="1">
    <citation type="submission" date="2016-12" db="EMBL/GenBank/DDBJ databases">
        <title>The draft genome sequence of Actinophytocola xinjiangensis.</title>
        <authorList>
            <person name="Wang W."/>
            <person name="Yuan L."/>
        </authorList>
    </citation>
    <scope>NUCLEOTIDE SEQUENCE [LARGE SCALE GENOMIC DNA]</scope>
    <source>
        <strain evidence="1 2">CGMCC 4.4663</strain>
    </source>
</reference>
<dbReference type="RefSeq" id="WP_075133789.1">
    <property type="nucleotide sequence ID" value="NZ_MSIF01000007.1"/>
</dbReference>
<dbReference type="AlphaFoldDB" id="A0A7Z1AZ26"/>
<dbReference type="Proteomes" id="UP000185696">
    <property type="component" value="Unassembled WGS sequence"/>
</dbReference>
<sequence>MADFWVALEYRVSRELPDPLWCDGFQPETYDLDAERPQVRGLAWIGIGGGRQEQWDFTLLLPDGSPDWPSLLPDDRDTGWLSHDAANRTLGIDRR</sequence>
<proteinExistence type="predicted"/>
<evidence type="ECO:0000313" key="2">
    <source>
        <dbReference type="Proteomes" id="UP000185696"/>
    </source>
</evidence>